<dbReference type="InParanoid" id="A0A7L9FH93"/>
<organism evidence="1 2">
    <name type="scientific">Infirmifilum lucidum</name>
    <dbReference type="NCBI Taxonomy" id="2776706"/>
    <lineage>
        <taxon>Archaea</taxon>
        <taxon>Thermoproteota</taxon>
        <taxon>Thermoprotei</taxon>
        <taxon>Thermofilales</taxon>
        <taxon>Thermofilaceae</taxon>
        <taxon>Infirmifilum</taxon>
    </lineage>
</organism>
<proteinExistence type="predicted"/>
<dbReference type="EMBL" id="CP062310">
    <property type="protein sequence ID" value="QOJ79011.1"/>
    <property type="molecule type" value="Genomic_DNA"/>
</dbReference>
<dbReference type="KEGG" id="thel:IG193_00655"/>
<accession>A0A7L9FH93</accession>
<dbReference type="Proteomes" id="UP000594121">
    <property type="component" value="Chromosome"/>
</dbReference>
<gene>
    <name evidence="1" type="ORF">IG193_00655</name>
</gene>
<name>A0A7L9FH93_9CREN</name>
<protein>
    <recommendedName>
        <fullName evidence="3">Intracellular proteinase inhibitor BsuPI domain-containing protein</fullName>
    </recommendedName>
</protein>
<sequence>MDVRLVLLASTAAVFLVVAVFLSGTARARALFAYRVTGGLAGLDREYVFCEDGGVLLRDLKLGQERRIQLDPESLGLVHGIYELLKTLPDTSVQAKQGAADFFTYSLDFDGRRLEWVDPGVASSRVPGGLLSAHRLLAALVEDKVSGTSATYQVAVREGPVELRVELPRYYAKVGEPLTLRVAVANVGSSTLAYYAPTPCDPDVSVSSDLSSSITFVEPAQRDVCAQVLQERRLDPGGVVENTLTVVFHEGGLARLEVTFPRTAPGSVHASATVLVHVRS</sequence>
<dbReference type="AlphaFoldDB" id="A0A7L9FH93"/>
<evidence type="ECO:0000313" key="2">
    <source>
        <dbReference type="Proteomes" id="UP000594121"/>
    </source>
</evidence>
<dbReference type="GeneID" id="59148361"/>
<evidence type="ECO:0008006" key="3">
    <source>
        <dbReference type="Google" id="ProtNLM"/>
    </source>
</evidence>
<dbReference type="RefSeq" id="WP_192818983.1">
    <property type="nucleotide sequence ID" value="NZ_CP062310.1"/>
</dbReference>
<reference evidence="1 2" key="1">
    <citation type="submission" date="2020-10" db="EMBL/GenBank/DDBJ databases">
        <title>Thermofilum lucidum 3507LT sp. nov. a novel member of Thermofilaceae family isolated from Chile hot spring, and proposal of description order Thermofilales.</title>
        <authorList>
            <person name="Zayulina K.S."/>
            <person name="Elcheninov A.G."/>
            <person name="Toshchakov S.V."/>
            <person name="Kublanov I.V."/>
        </authorList>
    </citation>
    <scope>NUCLEOTIDE SEQUENCE [LARGE SCALE GENOMIC DNA]</scope>
    <source>
        <strain evidence="1 2">3507LT</strain>
    </source>
</reference>
<keyword evidence="2" id="KW-1185">Reference proteome</keyword>
<evidence type="ECO:0000313" key="1">
    <source>
        <dbReference type="EMBL" id="QOJ79011.1"/>
    </source>
</evidence>